<dbReference type="PROSITE" id="PS50835">
    <property type="entry name" value="IG_LIKE"/>
    <property type="match status" value="2"/>
</dbReference>
<evidence type="ECO:0000259" key="2">
    <source>
        <dbReference type="PROSITE" id="PS50835"/>
    </source>
</evidence>
<dbReference type="SUPFAM" id="SSF48726">
    <property type="entry name" value="Immunoglobulin"/>
    <property type="match status" value="3"/>
</dbReference>
<dbReference type="AlphaFoldDB" id="A0A8T2N9M9"/>
<name>A0A8T2N9M9_9TELE</name>
<proteinExistence type="predicted"/>
<gene>
    <name evidence="3" type="ORF">JZ751_004722</name>
</gene>
<dbReference type="EMBL" id="JAFBMS010000120">
    <property type="protein sequence ID" value="KAG9335401.1"/>
    <property type="molecule type" value="Genomic_DNA"/>
</dbReference>
<dbReference type="InterPro" id="IPR056386">
    <property type="entry name" value="Ig_CD22"/>
</dbReference>
<dbReference type="Pfam" id="PF24518">
    <property type="entry name" value="Ig_CD22"/>
    <property type="match status" value="1"/>
</dbReference>
<feature type="compositionally biased region" description="Polar residues" evidence="1">
    <location>
        <begin position="1"/>
        <end position="10"/>
    </location>
</feature>
<dbReference type="InterPro" id="IPR013783">
    <property type="entry name" value="Ig-like_fold"/>
</dbReference>
<feature type="domain" description="Ig-like" evidence="2">
    <location>
        <begin position="192"/>
        <end position="278"/>
    </location>
</feature>
<sequence>MALGHSATQDTNRDDDVQPANTSTQEETLYSNVKKLNGQIEVQYTSIRFSKPSVAPRFRFMQIDTMLSEFISRVIVAVLLSVSGVVGQYGWSVTYTTKGICALKGSTVNMSCTYSYPWSYSVKKTLWFTNWPASSEPADLSENPQYRGRVQYLGNKNYDCSVRITDLTESDSATYRFRFLTNTAEGRYTGEPGVTLTVTDLQVSVDPDTVTEGQSVTLTCRTTCALTGSSAFIWYKNKQRLSFTSQEHQITASSGDAGSYSCAVRGYENLPSPAVTLIVECFRVETDSDTVTEGQWVTLTCRTICARLSYSNSFHWYKNGQYQYRHSSYSRELQFKASSEKAGRYSCGVWDLLSSAVTISVKCEYVKSTVKLN</sequence>
<feature type="non-terminal residue" evidence="3">
    <location>
        <position position="1"/>
    </location>
</feature>
<dbReference type="InterPro" id="IPR003599">
    <property type="entry name" value="Ig_sub"/>
</dbReference>
<feature type="region of interest" description="Disordered" evidence="1">
    <location>
        <begin position="1"/>
        <end position="24"/>
    </location>
</feature>
<dbReference type="Gene3D" id="2.60.40.10">
    <property type="entry name" value="Immunoglobulins"/>
    <property type="match status" value="3"/>
</dbReference>
<dbReference type="InterPro" id="IPR036179">
    <property type="entry name" value="Ig-like_dom_sf"/>
</dbReference>
<reference evidence="3" key="1">
    <citation type="thesis" date="2021" institute="BYU ScholarsArchive" country="Provo, UT, USA">
        <title>Applications of and Algorithms for Genome Assembly and Genomic Analyses with an Emphasis on Marine Teleosts.</title>
        <authorList>
            <person name="Pickett B.D."/>
        </authorList>
    </citation>
    <scope>NUCLEOTIDE SEQUENCE</scope>
    <source>
        <strain evidence="3">HI-2016</strain>
    </source>
</reference>
<dbReference type="InterPro" id="IPR007110">
    <property type="entry name" value="Ig-like_dom"/>
</dbReference>
<evidence type="ECO:0000313" key="3">
    <source>
        <dbReference type="EMBL" id="KAG9335401.1"/>
    </source>
</evidence>
<dbReference type="PANTHER" id="PTHR46013">
    <property type="entry name" value="VASCULAR CELL ADHESION MOLECULE 1"/>
    <property type="match status" value="1"/>
</dbReference>
<organism evidence="3 4">
    <name type="scientific">Albula glossodonta</name>
    <name type="common">roundjaw bonefish</name>
    <dbReference type="NCBI Taxonomy" id="121402"/>
    <lineage>
        <taxon>Eukaryota</taxon>
        <taxon>Metazoa</taxon>
        <taxon>Chordata</taxon>
        <taxon>Craniata</taxon>
        <taxon>Vertebrata</taxon>
        <taxon>Euteleostomi</taxon>
        <taxon>Actinopterygii</taxon>
        <taxon>Neopterygii</taxon>
        <taxon>Teleostei</taxon>
        <taxon>Albuliformes</taxon>
        <taxon>Albulidae</taxon>
        <taxon>Albula</taxon>
    </lineage>
</organism>
<accession>A0A8T2N9M9</accession>
<keyword evidence="4" id="KW-1185">Reference proteome</keyword>
<dbReference type="Pfam" id="PF13895">
    <property type="entry name" value="Ig_2"/>
    <property type="match status" value="1"/>
</dbReference>
<feature type="domain" description="Ig-like" evidence="2">
    <location>
        <begin position="280"/>
        <end position="360"/>
    </location>
</feature>
<dbReference type="SMART" id="SM00409">
    <property type="entry name" value="IG"/>
    <property type="match status" value="3"/>
</dbReference>
<dbReference type="PANTHER" id="PTHR46013:SF4">
    <property type="entry name" value="B-CELL RECEPTOR CD22-RELATED"/>
    <property type="match status" value="1"/>
</dbReference>
<comment type="caution">
    <text evidence="3">The sequence shown here is derived from an EMBL/GenBank/DDBJ whole genome shotgun (WGS) entry which is preliminary data.</text>
</comment>
<protein>
    <recommendedName>
        <fullName evidence="2">Ig-like domain-containing protein</fullName>
    </recommendedName>
</protein>
<dbReference type="Proteomes" id="UP000824540">
    <property type="component" value="Unassembled WGS sequence"/>
</dbReference>
<evidence type="ECO:0000256" key="1">
    <source>
        <dbReference type="SAM" id="MobiDB-lite"/>
    </source>
</evidence>
<evidence type="ECO:0000313" key="4">
    <source>
        <dbReference type="Proteomes" id="UP000824540"/>
    </source>
</evidence>
<dbReference type="OrthoDB" id="10039395at2759"/>